<dbReference type="InterPro" id="IPR004886">
    <property type="entry name" value="Glucanosyltransferase"/>
</dbReference>
<evidence type="ECO:0000256" key="3">
    <source>
        <dbReference type="ARBA" id="ARBA00023157"/>
    </source>
</evidence>
<feature type="compositionally biased region" description="Low complexity" evidence="5">
    <location>
        <begin position="480"/>
        <end position="489"/>
    </location>
</feature>
<accession>A0AAV2Z4E7</accession>
<dbReference type="Gene3D" id="3.20.20.80">
    <property type="entry name" value="Glycosidases"/>
    <property type="match status" value="1"/>
</dbReference>
<reference evidence="8" key="1">
    <citation type="submission" date="2022-11" db="EMBL/GenBank/DDBJ databases">
        <authorList>
            <person name="Morgan W.R."/>
            <person name="Tartar A."/>
        </authorList>
    </citation>
    <scope>NUCLEOTIDE SEQUENCE</scope>
    <source>
        <strain evidence="8">ARSEF 373</strain>
    </source>
</reference>
<feature type="signal peptide" evidence="7">
    <location>
        <begin position="1"/>
        <end position="26"/>
    </location>
</feature>
<dbReference type="Pfam" id="PF03198">
    <property type="entry name" value="Glyco_hydro_72"/>
    <property type="match status" value="1"/>
</dbReference>
<evidence type="ECO:0000256" key="4">
    <source>
        <dbReference type="ARBA" id="ARBA00023180"/>
    </source>
</evidence>
<keyword evidence="6" id="KW-0472">Membrane</keyword>
<dbReference type="InterPro" id="IPR017853">
    <property type="entry name" value="GH"/>
</dbReference>
<comment type="caution">
    <text evidence="8">The sequence shown here is derived from an EMBL/GenBank/DDBJ whole genome shotgun (WGS) entry which is preliminary data.</text>
</comment>
<proteinExistence type="inferred from homology"/>
<evidence type="ECO:0000256" key="2">
    <source>
        <dbReference type="ARBA" id="ARBA00022729"/>
    </source>
</evidence>
<dbReference type="PANTHER" id="PTHR31468:SF2">
    <property type="entry name" value="1,3-BETA-GLUCANOSYLTRANSFERASE GAS1"/>
    <property type="match status" value="1"/>
</dbReference>
<dbReference type="PANTHER" id="PTHR31468">
    <property type="entry name" value="1,3-BETA-GLUCANOSYLTRANSFERASE GAS1"/>
    <property type="match status" value="1"/>
</dbReference>
<dbReference type="Proteomes" id="UP001146120">
    <property type="component" value="Unassembled WGS sequence"/>
</dbReference>
<dbReference type="SUPFAM" id="SSF51445">
    <property type="entry name" value="(Trans)glycosidases"/>
    <property type="match status" value="1"/>
</dbReference>
<evidence type="ECO:0000256" key="7">
    <source>
        <dbReference type="SAM" id="SignalP"/>
    </source>
</evidence>
<evidence type="ECO:0000256" key="6">
    <source>
        <dbReference type="SAM" id="Phobius"/>
    </source>
</evidence>
<gene>
    <name evidence="8" type="ORF">N0F65_011523</name>
</gene>
<feature type="region of interest" description="Disordered" evidence="5">
    <location>
        <begin position="436"/>
        <end position="489"/>
    </location>
</feature>
<keyword evidence="2 7" id="KW-0732">Signal</keyword>
<organism evidence="8 9">
    <name type="scientific">Lagenidium giganteum</name>
    <dbReference type="NCBI Taxonomy" id="4803"/>
    <lineage>
        <taxon>Eukaryota</taxon>
        <taxon>Sar</taxon>
        <taxon>Stramenopiles</taxon>
        <taxon>Oomycota</taxon>
        <taxon>Peronosporomycetes</taxon>
        <taxon>Pythiales</taxon>
        <taxon>Pythiaceae</taxon>
    </lineage>
</organism>
<reference evidence="8" key="2">
    <citation type="journal article" date="2023" name="Microbiol Resour">
        <title>Decontamination and Annotation of the Draft Genome Sequence of the Oomycete Lagenidium giganteum ARSEF 373.</title>
        <authorList>
            <person name="Morgan W.R."/>
            <person name="Tartar A."/>
        </authorList>
    </citation>
    <scope>NUCLEOTIDE SEQUENCE</scope>
    <source>
        <strain evidence="8">ARSEF 373</strain>
    </source>
</reference>
<dbReference type="GO" id="GO:0005886">
    <property type="term" value="C:plasma membrane"/>
    <property type="evidence" value="ECO:0007669"/>
    <property type="project" value="TreeGrafter"/>
</dbReference>
<keyword evidence="4" id="KW-0325">Glycoprotein</keyword>
<protein>
    <recommendedName>
        <fullName evidence="10">1,3-beta-glucanosyltransferase</fullName>
    </recommendedName>
</protein>
<keyword evidence="6" id="KW-0812">Transmembrane</keyword>
<dbReference type="EMBL" id="DAKRPA010000045">
    <property type="protein sequence ID" value="DBA01552.1"/>
    <property type="molecule type" value="Genomic_DNA"/>
</dbReference>
<evidence type="ECO:0000256" key="1">
    <source>
        <dbReference type="ARBA" id="ARBA00007528"/>
    </source>
</evidence>
<name>A0AAV2Z4E7_9STRA</name>
<evidence type="ECO:0000313" key="8">
    <source>
        <dbReference type="EMBL" id="DBA01552.1"/>
    </source>
</evidence>
<dbReference type="GO" id="GO:0042124">
    <property type="term" value="F:1,3-beta-glucanosyltransferase activity"/>
    <property type="evidence" value="ECO:0007669"/>
    <property type="project" value="TreeGrafter"/>
</dbReference>
<feature type="transmembrane region" description="Helical" evidence="6">
    <location>
        <begin position="495"/>
        <end position="516"/>
    </location>
</feature>
<evidence type="ECO:0008006" key="10">
    <source>
        <dbReference type="Google" id="ProtNLM"/>
    </source>
</evidence>
<dbReference type="AlphaFoldDB" id="A0AAV2Z4E7"/>
<comment type="similarity">
    <text evidence="1">Belongs to the glycosyl hydrolase 72 family.</text>
</comment>
<evidence type="ECO:0000256" key="5">
    <source>
        <dbReference type="SAM" id="MobiDB-lite"/>
    </source>
</evidence>
<dbReference type="GO" id="GO:0034411">
    <property type="term" value="P:cell wall (1-&gt;3)-beta-D-glucan biosynthetic process"/>
    <property type="evidence" value="ECO:0007669"/>
    <property type="project" value="TreeGrafter"/>
</dbReference>
<sequence length="519" mass="56406">MIRASSWFRRLVALVCLGLGLAPTHAWLPHVVRKGNKLFYSDSGREFRMKGMAYYPRPNAGELAPVNNYDWASDDHEAVWAPHLKVMQSIGVNTVRLYAVDPSKPHDKFMCAASQAGIYVLVGMAASCENCAILDAKPPKCYPDALFTRAQMIYNAFAVYDNTLGFSVGNENNLQNENGPGGSVTAPCVKAFLRDVRNYASSCGSSMRQVPIGLDVADIPPRSQWLAYYDCVVDKNEFTRAEWLGFNPYVECNPVDHTSYSQSAGLRAIMKDYADAAYSRPIMFGEFGCNAGANTVNGFENQRAFRDAQWMNEEPEMTNEIVGGCVFEFSTEIANLKESKTLTKTKDAGKFGVGYFQPDACDNNVTTCEFKPYPEFDNLKKAYLNTKKSNLTFAKYTPTRNQTLSCPAGMSTDLPPMPNVKVLACSVAQPVCGGKKSNSFKKQAGKPMKMGQKSSPSNDPVETAHSNSGSNNGDGDDANDAGSNGNGKSAVRRSAGVAVVGSSASVLASALVWIVLTVM</sequence>
<evidence type="ECO:0000313" key="9">
    <source>
        <dbReference type="Proteomes" id="UP001146120"/>
    </source>
</evidence>
<keyword evidence="9" id="KW-1185">Reference proteome</keyword>
<keyword evidence="6" id="KW-1133">Transmembrane helix</keyword>
<feature type="chain" id="PRO_5043607048" description="1,3-beta-glucanosyltransferase" evidence="7">
    <location>
        <begin position="27"/>
        <end position="519"/>
    </location>
</feature>
<keyword evidence="3" id="KW-1015">Disulfide bond</keyword>